<proteinExistence type="predicted"/>
<evidence type="ECO:0000256" key="1">
    <source>
        <dbReference type="ARBA" id="ARBA00022485"/>
    </source>
</evidence>
<keyword evidence="1" id="KW-0004">4Fe-4S</keyword>
<name>A0A1G9V1B4_9SPHI</name>
<evidence type="ECO:0000313" key="8">
    <source>
        <dbReference type="Proteomes" id="UP000183200"/>
    </source>
</evidence>
<evidence type="ECO:0000313" key="7">
    <source>
        <dbReference type="EMBL" id="SDM65776.1"/>
    </source>
</evidence>
<dbReference type="Proteomes" id="UP000183200">
    <property type="component" value="Unassembled WGS sequence"/>
</dbReference>
<dbReference type="PANTHER" id="PTHR43498:SF1">
    <property type="entry name" value="COB--COM HETERODISULFIDE REDUCTASE IRON-SULFUR SUBUNIT A"/>
    <property type="match status" value="1"/>
</dbReference>
<gene>
    <name evidence="7" type="ORF">SAMN05421820_104349</name>
</gene>
<evidence type="ECO:0000256" key="5">
    <source>
        <dbReference type="ARBA" id="ARBA00023014"/>
    </source>
</evidence>
<reference evidence="8" key="1">
    <citation type="submission" date="2016-10" db="EMBL/GenBank/DDBJ databases">
        <authorList>
            <person name="Varghese N."/>
            <person name="Submissions S."/>
        </authorList>
    </citation>
    <scope>NUCLEOTIDE SEQUENCE [LARGE SCALE GENOMIC DNA]</scope>
    <source>
        <strain evidence="8">DSM 19110</strain>
    </source>
</reference>
<feature type="domain" description="Golvesin/Xly CBD-like" evidence="6">
    <location>
        <begin position="530"/>
        <end position="663"/>
    </location>
</feature>
<accession>A0A1G9V1B4</accession>
<dbReference type="Pfam" id="PF12831">
    <property type="entry name" value="FAD_oxidored"/>
    <property type="match status" value="1"/>
</dbReference>
<keyword evidence="2" id="KW-0479">Metal-binding</keyword>
<dbReference type="AlphaFoldDB" id="A0A1G9V1B4"/>
<dbReference type="PANTHER" id="PTHR43498">
    <property type="entry name" value="FERREDOXIN:COB-COM HETERODISULFIDE REDUCTASE SUBUNIT A"/>
    <property type="match status" value="1"/>
</dbReference>
<sequence length="668" mass="74206">MKRFLLNMLLLLIAMLWLTPLNARQPRRQNYDICIYGGTSSGVIAAYTAARLGKSVLLIEPGKNLGGMSSGGLGLTDIGNKYAISGLALDFYRRIGLHYGKFEQWIFEPHVAENLFLDYIKRAKVEVLYENRLTAVSREGKLITGITLEGSTKTGPGNQVKAKMFIDCSYEGDLMAKAGVSYTVGREANDVYQETFNGVQLMKGHQFPDGIDPYKTPGDPSSGLVWGIQPGVLEKDGTGDKKVQAYNFRICLTNNKQNLVPITKPENYQPEKYELLLRQMEKRPWKSLQDGFIWSGMPNGKTDINNRNGFSTDMIGMNWAYPDADYHKRAEIWKAHVDYTKGLLYFVGNDPRVAEHIRLEIGQWGYPKDEYTDNGNWSHQLYIREARRMVGSLVMTQDHCQGRARVTDGVGMAAYTMDSHNCDRLVINGMVKNEGNVEEGGFGPYPISYRAIVPKANELSNLLVPVCLSASHIAYGSIRMEPVFMVLGQSAAVAAVQAIDGKKTVQEVDVAAVQARLKNDPLMDGSTPEILVDNNDTLTVEKKGDWTLQHQGGYGPDYYLSETGGQENSISYRPEVIKGGKYEIYTYYPKQKNAGASTNVTVYDGKRTKEIFIADEEVKVLGQTSGEWISLGQYTLAAGKGAYVQLSGKDKTGRVVADAVLFVPLDKR</sequence>
<organism evidence="7 8">
    <name type="scientific">Pedobacter steynii</name>
    <dbReference type="NCBI Taxonomy" id="430522"/>
    <lineage>
        <taxon>Bacteria</taxon>
        <taxon>Pseudomonadati</taxon>
        <taxon>Bacteroidota</taxon>
        <taxon>Sphingobacteriia</taxon>
        <taxon>Sphingobacteriales</taxon>
        <taxon>Sphingobacteriaceae</taxon>
        <taxon>Pedobacter</taxon>
    </lineage>
</organism>
<keyword evidence="3" id="KW-0560">Oxidoreductase</keyword>
<dbReference type="InterPro" id="IPR033803">
    <property type="entry name" value="CBD-like_Golvesin-Xly"/>
</dbReference>
<evidence type="ECO:0000259" key="6">
    <source>
        <dbReference type="Pfam" id="PF25275"/>
    </source>
</evidence>
<dbReference type="OrthoDB" id="668499at2"/>
<keyword evidence="8" id="KW-1185">Reference proteome</keyword>
<dbReference type="EMBL" id="FNGY01000004">
    <property type="protein sequence ID" value="SDM65776.1"/>
    <property type="molecule type" value="Genomic_DNA"/>
</dbReference>
<dbReference type="Gene3D" id="3.50.50.60">
    <property type="entry name" value="FAD/NAD(P)-binding domain"/>
    <property type="match status" value="1"/>
</dbReference>
<protein>
    <submittedName>
        <fullName evidence="7">FAD dependent oxidoreductase</fullName>
    </submittedName>
</protein>
<dbReference type="RefSeq" id="WP_074607684.1">
    <property type="nucleotide sequence ID" value="NZ_FNGY01000004.1"/>
</dbReference>
<evidence type="ECO:0000256" key="4">
    <source>
        <dbReference type="ARBA" id="ARBA00023004"/>
    </source>
</evidence>
<dbReference type="GO" id="GO:0051539">
    <property type="term" value="F:4 iron, 4 sulfur cluster binding"/>
    <property type="evidence" value="ECO:0007669"/>
    <property type="project" value="UniProtKB-KW"/>
</dbReference>
<dbReference type="GO" id="GO:0046872">
    <property type="term" value="F:metal ion binding"/>
    <property type="evidence" value="ECO:0007669"/>
    <property type="project" value="UniProtKB-KW"/>
</dbReference>
<dbReference type="Pfam" id="PF25275">
    <property type="entry name" value="Golvesin_C"/>
    <property type="match status" value="1"/>
</dbReference>
<evidence type="ECO:0000256" key="3">
    <source>
        <dbReference type="ARBA" id="ARBA00023002"/>
    </source>
</evidence>
<dbReference type="GO" id="GO:0016491">
    <property type="term" value="F:oxidoreductase activity"/>
    <property type="evidence" value="ECO:0007669"/>
    <property type="project" value="UniProtKB-KW"/>
</dbReference>
<evidence type="ECO:0000256" key="2">
    <source>
        <dbReference type="ARBA" id="ARBA00022723"/>
    </source>
</evidence>
<keyword evidence="5" id="KW-0411">Iron-sulfur</keyword>
<dbReference type="InterPro" id="IPR036188">
    <property type="entry name" value="FAD/NAD-bd_sf"/>
</dbReference>
<dbReference type="SUPFAM" id="SSF51905">
    <property type="entry name" value="FAD/NAD(P)-binding domain"/>
    <property type="match status" value="1"/>
</dbReference>
<keyword evidence="4" id="KW-0408">Iron</keyword>
<dbReference type="InterPro" id="IPR039650">
    <property type="entry name" value="HdrA-like"/>
</dbReference>